<comment type="function">
    <text evidence="2">Catalyzes the ATP-dependent phosphorylation of thiamine-monophosphate (TMP) to form thiamine-pyrophosphate (TPP), the active form of vitamin B1.</text>
</comment>
<comment type="miscellaneous">
    <text evidence="2">Reaction mechanism of ThiL seems to utilize a direct, inline transfer of the gamma-phosphate of ATP to TMP rather than a phosphorylated enzyme intermediate.</text>
</comment>
<dbReference type="Pfam" id="PF00586">
    <property type="entry name" value="AIRS"/>
    <property type="match status" value="1"/>
</dbReference>
<dbReference type="InterPro" id="IPR016188">
    <property type="entry name" value="PurM-like_N"/>
</dbReference>
<dbReference type="InterPro" id="IPR010918">
    <property type="entry name" value="PurM-like_C_dom"/>
</dbReference>
<dbReference type="OrthoDB" id="9802811at2"/>
<feature type="binding site" evidence="2">
    <location>
        <position position="118"/>
    </location>
    <ligand>
        <name>Mg(2+)</name>
        <dbReference type="ChEBI" id="CHEBI:18420"/>
        <label>1</label>
    </ligand>
</feature>
<dbReference type="RefSeq" id="WP_102073440.1">
    <property type="nucleotide sequence ID" value="NZ_PDNW01000005.1"/>
</dbReference>
<keyword evidence="2" id="KW-0547">Nucleotide-binding</keyword>
<feature type="binding site" evidence="2">
    <location>
        <position position="41"/>
    </location>
    <ligand>
        <name>Mg(2+)</name>
        <dbReference type="ChEBI" id="CHEBI:18420"/>
        <label>4</label>
    </ligand>
</feature>
<protein>
    <recommendedName>
        <fullName evidence="2">Thiamine-monophosphate kinase</fullName>
        <shortName evidence="2">TMP kinase</shortName>
        <shortName evidence="2">Thiamine-phosphate kinase</shortName>
        <ecNumber evidence="2">2.7.4.16</ecNumber>
    </recommendedName>
</protein>
<feature type="binding site" evidence="2">
    <location>
        <position position="259"/>
    </location>
    <ligand>
        <name>substrate</name>
    </ligand>
</feature>
<dbReference type="GO" id="GO:0000287">
    <property type="term" value="F:magnesium ion binding"/>
    <property type="evidence" value="ECO:0007669"/>
    <property type="project" value="UniProtKB-UniRule"/>
</dbReference>
<dbReference type="GO" id="GO:0005524">
    <property type="term" value="F:ATP binding"/>
    <property type="evidence" value="ECO:0007669"/>
    <property type="project" value="UniProtKB-UniRule"/>
</dbReference>
<reference evidence="5 6" key="1">
    <citation type="submission" date="2017-10" db="EMBL/GenBank/DDBJ databases">
        <title>Two draft genome sequences of Pusillimonas sp. strains isolated from a nitrate- and radionuclide-contaminated groundwater in Russia.</title>
        <authorList>
            <person name="Grouzdev D.S."/>
            <person name="Tourova T.P."/>
            <person name="Goeva M.A."/>
            <person name="Babich T.L."/>
            <person name="Sokolova D.S."/>
            <person name="Abdullin R."/>
            <person name="Poltaraus A.B."/>
            <person name="Toshchakov S.V."/>
            <person name="Nazina T.N."/>
        </authorList>
    </citation>
    <scope>NUCLEOTIDE SEQUENCE [LARGE SCALE GENOMIC DNA]</scope>
    <source>
        <strain evidence="5 6">JR1/69-3-13</strain>
    </source>
</reference>
<name>A0A2N4U5R3_9BURK</name>
<dbReference type="AlphaFoldDB" id="A0A2N4U5R3"/>
<accession>A0A2N4U5R3</accession>
<feature type="binding site" evidence="2">
    <location>
        <position position="43"/>
    </location>
    <ligand>
        <name>Mg(2+)</name>
        <dbReference type="ChEBI" id="CHEBI:18420"/>
        <label>2</label>
    </ligand>
</feature>
<dbReference type="Proteomes" id="UP000234190">
    <property type="component" value="Unassembled WGS sequence"/>
</dbReference>
<dbReference type="PANTHER" id="PTHR30270">
    <property type="entry name" value="THIAMINE-MONOPHOSPHATE KINASE"/>
    <property type="match status" value="1"/>
</dbReference>
<dbReference type="Gene3D" id="3.90.650.10">
    <property type="entry name" value="PurM-like C-terminal domain"/>
    <property type="match status" value="1"/>
</dbReference>
<feature type="domain" description="PurM-like C-terminal" evidence="4">
    <location>
        <begin position="148"/>
        <end position="301"/>
    </location>
</feature>
<gene>
    <name evidence="2 5" type="primary">thiL</name>
    <name evidence="5" type="ORF">CR159_07700</name>
</gene>
<proteinExistence type="inferred from homology"/>
<evidence type="ECO:0000256" key="1">
    <source>
        <dbReference type="ARBA" id="ARBA00022977"/>
    </source>
</evidence>
<feature type="binding site" evidence="2">
    <location>
        <position position="71"/>
    </location>
    <ligand>
        <name>Mg(2+)</name>
        <dbReference type="ChEBI" id="CHEBI:18420"/>
        <label>2</label>
    </ligand>
</feature>
<evidence type="ECO:0000313" key="5">
    <source>
        <dbReference type="EMBL" id="PLC50337.1"/>
    </source>
</evidence>
<feature type="binding site" evidence="2">
    <location>
        <position position="209"/>
    </location>
    <ligand>
        <name>Mg(2+)</name>
        <dbReference type="ChEBI" id="CHEBI:18420"/>
        <label>3</label>
    </ligand>
</feature>
<keyword evidence="2" id="KW-0808">Transferase</keyword>
<keyword evidence="1 2" id="KW-0784">Thiamine biosynthesis</keyword>
<keyword evidence="2" id="KW-0067">ATP-binding</keyword>
<feature type="binding site" evidence="2">
    <location>
        <position position="144"/>
    </location>
    <ligand>
        <name>ATP</name>
        <dbReference type="ChEBI" id="CHEBI:30616"/>
    </ligand>
</feature>
<feature type="binding site" evidence="2">
    <location>
        <position position="315"/>
    </location>
    <ligand>
        <name>substrate</name>
    </ligand>
</feature>
<dbReference type="PIRSF" id="PIRSF005303">
    <property type="entry name" value="Thiam_monoph_kin"/>
    <property type="match status" value="1"/>
</dbReference>
<feature type="binding site" evidence="2">
    <location>
        <position position="26"/>
    </location>
    <ligand>
        <name>Mg(2+)</name>
        <dbReference type="ChEBI" id="CHEBI:18420"/>
        <label>4</label>
    </ligand>
</feature>
<dbReference type="GO" id="GO:0009030">
    <property type="term" value="F:thiamine-phosphate kinase activity"/>
    <property type="evidence" value="ECO:0007669"/>
    <property type="project" value="UniProtKB-UniRule"/>
</dbReference>
<dbReference type="GO" id="GO:0009228">
    <property type="term" value="P:thiamine biosynthetic process"/>
    <property type="evidence" value="ECO:0007669"/>
    <property type="project" value="UniProtKB-KW"/>
</dbReference>
<dbReference type="CDD" id="cd02194">
    <property type="entry name" value="ThiL"/>
    <property type="match status" value="1"/>
</dbReference>
<dbReference type="EMBL" id="PDNW01000005">
    <property type="protein sequence ID" value="PLC50337.1"/>
    <property type="molecule type" value="Genomic_DNA"/>
</dbReference>
<feature type="binding site" evidence="2">
    <location>
        <position position="43"/>
    </location>
    <ligand>
        <name>Mg(2+)</name>
        <dbReference type="ChEBI" id="CHEBI:18420"/>
        <label>1</label>
    </ligand>
</feature>
<dbReference type="InterPro" id="IPR036676">
    <property type="entry name" value="PurM-like_C_sf"/>
</dbReference>
<feature type="binding site" evidence="2">
    <location>
        <position position="71"/>
    </location>
    <ligand>
        <name>Mg(2+)</name>
        <dbReference type="ChEBI" id="CHEBI:18420"/>
        <label>3</label>
    </ligand>
</feature>
<feature type="binding site" evidence="2">
    <location>
        <position position="26"/>
    </location>
    <ligand>
        <name>Mg(2+)</name>
        <dbReference type="ChEBI" id="CHEBI:18420"/>
        <label>3</label>
    </ligand>
</feature>
<dbReference type="EC" id="2.7.4.16" evidence="2"/>
<dbReference type="InterPro" id="IPR006283">
    <property type="entry name" value="ThiL-like"/>
</dbReference>
<feature type="binding site" evidence="2">
    <location>
        <position position="50"/>
    </location>
    <ligand>
        <name>substrate</name>
    </ligand>
</feature>
<dbReference type="InterPro" id="IPR036921">
    <property type="entry name" value="PurM-like_N_sf"/>
</dbReference>
<feature type="binding site" evidence="2">
    <location>
        <begin position="117"/>
        <end position="118"/>
    </location>
    <ligand>
        <name>ATP</name>
        <dbReference type="ChEBI" id="CHEBI:30616"/>
    </ligand>
</feature>
<feature type="domain" description="PurM-like N-terminal" evidence="3">
    <location>
        <begin position="24"/>
        <end position="136"/>
    </location>
</feature>
<feature type="binding site" evidence="2">
    <location>
        <position position="71"/>
    </location>
    <ligand>
        <name>Mg(2+)</name>
        <dbReference type="ChEBI" id="CHEBI:18420"/>
        <label>4</label>
    </ligand>
</feature>
<dbReference type="Pfam" id="PF02769">
    <property type="entry name" value="AIRS_C"/>
    <property type="match status" value="1"/>
</dbReference>
<dbReference type="HAMAP" id="MF_02128">
    <property type="entry name" value="TMP_kinase"/>
    <property type="match status" value="1"/>
</dbReference>
<keyword evidence="6" id="KW-1185">Reference proteome</keyword>
<dbReference type="UniPathway" id="UPA00060">
    <property type="reaction ID" value="UER00142"/>
</dbReference>
<sequence length="319" mass="33351">MNSEFGLIARYFTRPAPPGFLGVGDDCALFPVAAGHHLATSTDLLVEGRHFFADVNPAALGHKSLAVNLSDLAAMGAQPLACLLSLSIPAVDDDWLQGFADGFYALAEASGCPLIGGDTTRSSAGIVISVTIMGQVKPQHALRRNAARVGDDIWVTGTLGAADIALRLLQNKLPSNPSLLAATRDALERPLPPWRFAQQLAGVAHAALDISDGLAQDLGHILKASDCGAELVYNALPIASALQGLDEFLVQDAVLSGGDVYQLCFTAPVDARARIKDLAQGASIQVARVGTIVAQPGLRVKKADSTVIVMKQGGFDHFS</sequence>
<feature type="binding site" evidence="2">
    <location>
        <position position="211"/>
    </location>
    <ligand>
        <name>ATP</name>
        <dbReference type="ChEBI" id="CHEBI:30616"/>
    </ligand>
</feature>
<dbReference type="PANTHER" id="PTHR30270:SF0">
    <property type="entry name" value="THIAMINE-MONOPHOSPHATE KINASE"/>
    <property type="match status" value="1"/>
</dbReference>
<evidence type="ECO:0000259" key="3">
    <source>
        <dbReference type="Pfam" id="PF00586"/>
    </source>
</evidence>
<feature type="binding site" evidence="2">
    <location>
        <position position="212"/>
    </location>
    <ligand>
        <name>Mg(2+)</name>
        <dbReference type="ChEBI" id="CHEBI:18420"/>
        <label>5</label>
    </ligand>
</feature>
<keyword evidence="2" id="KW-0479">Metal-binding</keyword>
<comment type="similarity">
    <text evidence="2">Belongs to the thiamine-monophosphate kinase family.</text>
</comment>
<evidence type="ECO:0000313" key="6">
    <source>
        <dbReference type="Proteomes" id="UP000234190"/>
    </source>
</evidence>
<organism evidence="5 6">
    <name type="scientific">Pollutimonas subterranea</name>
    <dbReference type="NCBI Taxonomy" id="2045210"/>
    <lineage>
        <taxon>Bacteria</taxon>
        <taxon>Pseudomonadati</taxon>
        <taxon>Pseudomonadota</taxon>
        <taxon>Betaproteobacteria</taxon>
        <taxon>Burkholderiales</taxon>
        <taxon>Alcaligenaceae</taxon>
        <taxon>Pollutimonas</taxon>
    </lineage>
</organism>
<keyword evidence="2 5" id="KW-0418">Kinase</keyword>
<dbReference type="Gene3D" id="3.30.1330.10">
    <property type="entry name" value="PurM-like, N-terminal domain"/>
    <property type="match status" value="1"/>
</dbReference>
<evidence type="ECO:0000256" key="2">
    <source>
        <dbReference type="HAMAP-Rule" id="MF_02128"/>
    </source>
</evidence>
<dbReference type="GO" id="GO:0009229">
    <property type="term" value="P:thiamine diphosphate biosynthetic process"/>
    <property type="evidence" value="ECO:0007669"/>
    <property type="project" value="UniProtKB-UniRule"/>
</dbReference>
<feature type="binding site" evidence="2">
    <location>
        <position position="42"/>
    </location>
    <ligand>
        <name>Mg(2+)</name>
        <dbReference type="ChEBI" id="CHEBI:18420"/>
        <label>1</label>
    </ligand>
</feature>
<evidence type="ECO:0000259" key="4">
    <source>
        <dbReference type="Pfam" id="PF02769"/>
    </source>
</evidence>
<comment type="caution">
    <text evidence="2">Lacks conserved residue(s) required for the propagation of feature annotation.</text>
</comment>
<dbReference type="SUPFAM" id="SSF56042">
    <property type="entry name" value="PurM C-terminal domain-like"/>
    <property type="match status" value="1"/>
</dbReference>
<dbReference type="SUPFAM" id="SSF55326">
    <property type="entry name" value="PurM N-terminal domain-like"/>
    <property type="match status" value="1"/>
</dbReference>
<dbReference type="NCBIfam" id="TIGR01379">
    <property type="entry name" value="thiL"/>
    <property type="match status" value="1"/>
</dbReference>
<comment type="caution">
    <text evidence="5">The sequence shown here is derived from an EMBL/GenBank/DDBJ whole genome shotgun (WGS) entry which is preliminary data.</text>
</comment>
<keyword evidence="2" id="KW-0460">Magnesium</keyword>
<comment type="catalytic activity">
    <reaction evidence="2">
        <text>thiamine phosphate + ATP = thiamine diphosphate + ADP</text>
        <dbReference type="Rhea" id="RHEA:15913"/>
        <dbReference type="ChEBI" id="CHEBI:30616"/>
        <dbReference type="ChEBI" id="CHEBI:37575"/>
        <dbReference type="ChEBI" id="CHEBI:58937"/>
        <dbReference type="ChEBI" id="CHEBI:456216"/>
        <dbReference type="EC" id="2.7.4.16"/>
    </reaction>
</comment>
<comment type="pathway">
    <text evidence="2">Cofactor biosynthesis; thiamine diphosphate biosynthesis; thiamine diphosphate from thiamine phosphate: step 1/1.</text>
</comment>